<dbReference type="KEGG" id="senf:GJR95_07175"/>
<dbReference type="AlphaFoldDB" id="A0A6P1WB66"/>
<reference evidence="1 2" key="1">
    <citation type="submission" date="2019-11" db="EMBL/GenBank/DDBJ databases">
        <title>Spirosoma endbachense sp. nov., isolated from a natural salt meadow.</title>
        <authorList>
            <person name="Rojas J."/>
            <person name="Ambika Manirajan B."/>
            <person name="Ratering S."/>
            <person name="Suarez C."/>
            <person name="Geissler-Plaum R."/>
            <person name="Schnell S."/>
        </authorList>
    </citation>
    <scope>NUCLEOTIDE SEQUENCE [LARGE SCALE GENOMIC DNA]</scope>
    <source>
        <strain evidence="1 2">I-24</strain>
    </source>
</reference>
<organism evidence="1 2">
    <name type="scientific">Spirosoma endbachense</name>
    <dbReference type="NCBI Taxonomy" id="2666025"/>
    <lineage>
        <taxon>Bacteria</taxon>
        <taxon>Pseudomonadati</taxon>
        <taxon>Bacteroidota</taxon>
        <taxon>Cytophagia</taxon>
        <taxon>Cytophagales</taxon>
        <taxon>Cytophagaceae</taxon>
        <taxon>Spirosoma</taxon>
    </lineage>
</organism>
<name>A0A6P1WB66_9BACT</name>
<dbReference type="InterPro" id="IPR025354">
    <property type="entry name" value="DUF4258"/>
</dbReference>
<evidence type="ECO:0000313" key="1">
    <source>
        <dbReference type="EMBL" id="QHW01220.1"/>
    </source>
</evidence>
<dbReference type="EMBL" id="CP045997">
    <property type="protein sequence ID" value="QHW01220.1"/>
    <property type="molecule type" value="Genomic_DNA"/>
</dbReference>
<accession>A0A6P1WB66</accession>
<proteinExistence type="predicted"/>
<evidence type="ECO:0000313" key="2">
    <source>
        <dbReference type="Proteomes" id="UP000464577"/>
    </source>
</evidence>
<sequence>MDWRKHTLQRLAERQILQKDALQVLITGEVIRDYDDDRPLSSLLVLGWIKERPLHVVASYSEVDDTAYIITVYEPSQSHFEPDFKTKRQ</sequence>
<dbReference type="RefSeq" id="WP_162391612.1">
    <property type="nucleotide sequence ID" value="NZ_CP045997.1"/>
</dbReference>
<dbReference type="Pfam" id="PF14076">
    <property type="entry name" value="DUF4258"/>
    <property type="match status" value="1"/>
</dbReference>
<gene>
    <name evidence="1" type="ORF">GJR95_07175</name>
</gene>
<protein>
    <submittedName>
        <fullName evidence="1">DUF4258 domain-containing protein</fullName>
    </submittedName>
</protein>
<keyword evidence="2" id="KW-1185">Reference proteome</keyword>
<dbReference type="Proteomes" id="UP000464577">
    <property type="component" value="Chromosome"/>
</dbReference>